<name>X0RZ00_9ZZZZ</name>
<gene>
    <name evidence="1" type="ORF">S01H1_05507</name>
</gene>
<accession>X0RZ00</accession>
<reference evidence="1" key="1">
    <citation type="journal article" date="2014" name="Front. Microbiol.">
        <title>High frequency of phylogenetically diverse reductive dehalogenase-homologous genes in deep subseafloor sedimentary metagenomes.</title>
        <authorList>
            <person name="Kawai M."/>
            <person name="Futagami T."/>
            <person name="Toyoda A."/>
            <person name="Takaki Y."/>
            <person name="Nishi S."/>
            <person name="Hori S."/>
            <person name="Arai W."/>
            <person name="Tsubouchi T."/>
            <person name="Morono Y."/>
            <person name="Uchiyama I."/>
            <person name="Ito T."/>
            <person name="Fujiyama A."/>
            <person name="Inagaki F."/>
            <person name="Takami H."/>
        </authorList>
    </citation>
    <scope>NUCLEOTIDE SEQUENCE</scope>
    <source>
        <strain evidence="1">Expedition CK06-06</strain>
    </source>
</reference>
<organism evidence="1">
    <name type="scientific">marine sediment metagenome</name>
    <dbReference type="NCBI Taxonomy" id="412755"/>
    <lineage>
        <taxon>unclassified sequences</taxon>
        <taxon>metagenomes</taxon>
        <taxon>ecological metagenomes</taxon>
    </lineage>
</organism>
<protein>
    <submittedName>
        <fullName evidence="1">Uncharacterized protein</fullName>
    </submittedName>
</protein>
<dbReference type="EMBL" id="BARS01002868">
    <property type="protein sequence ID" value="GAF74049.1"/>
    <property type="molecule type" value="Genomic_DNA"/>
</dbReference>
<sequence>MGPKITTAKDFAIELRDYISENALRGKELKSLSKSIGYPLGIFRFNNRAILTSELVFLNVFLGTVALKVCFSENPDIPDDVLNEIIEVFKRNLINQWLPESMYSDYQERLNIWDKFFEDVQNEDKYQEGISKLAKTFYEFLTKSPCNQQNELMLTMRFNGYMKLLIESINVMIEDLSL</sequence>
<comment type="caution">
    <text evidence="1">The sequence shown here is derived from an EMBL/GenBank/DDBJ whole genome shotgun (WGS) entry which is preliminary data.</text>
</comment>
<evidence type="ECO:0000313" key="1">
    <source>
        <dbReference type="EMBL" id="GAF74049.1"/>
    </source>
</evidence>
<dbReference type="AlphaFoldDB" id="X0RZ00"/>
<proteinExistence type="predicted"/>